<name>A0A183GAP8_HELPZ</name>
<accession>A0A3P8AUA4</accession>
<proteinExistence type="predicted"/>
<reference evidence="3" key="2">
    <citation type="submission" date="2019-09" db="UniProtKB">
        <authorList>
            <consortium name="WormBaseParasite"/>
        </authorList>
    </citation>
    <scope>IDENTIFICATION</scope>
</reference>
<keyword evidence="2" id="KW-1185">Reference proteome</keyword>
<dbReference type="EMBL" id="UZAH01031144">
    <property type="protein sequence ID" value="VDP14061.1"/>
    <property type="molecule type" value="Genomic_DNA"/>
</dbReference>
<evidence type="ECO:0000313" key="3">
    <source>
        <dbReference type="WBParaSite" id="HPBE_0001911101-mRNA-1"/>
    </source>
</evidence>
<accession>A0A183GAP8</accession>
<sequence length="213" mass="23507">MTRNEPVARGFSASTTKLVVLIKKFRGRDDDADDTSGSCGFDLLYGAGRDARTFVFASTVFRRLTLHRIGVAIASQQQHRVLVHHDEESDGDLGGQARFELFLMGTVRSLHPRLPYLHVRAKSTPCLRCENEACKKTLEAGSHSERDGKPYCNGATATCSDQGDMDMVKSCPTPSILDRPQRFKHDIGTTWQIEAKCQSDTSSPTHSPPPSDL</sequence>
<evidence type="ECO:0000313" key="1">
    <source>
        <dbReference type="EMBL" id="VDP14061.1"/>
    </source>
</evidence>
<organism evidence="2 3">
    <name type="scientific">Heligmosomoides polygyrus</name>
    <name type="common">Parasitic roundworm</name>
    <dbReference type="NCBI Taxonomy" id="6339"/>
    <lineage>
        <taxon>Eukaryota</taxon>
        <taxon>Metazoa</taxon>
        <taxon>Ecdysozoa</taxon>
        <taxon>Nematoda</taxon>
        <taxon>Chromadorea</taxon>
        <taxon>Rhabditida</taxon>
        <taxon>Rhabditina</taxon>
        <taxon>Rhabditomorpha</taxon>
        <taxon>Strongyloidea</taxon>
        <taxon>Heligmosomidae</taxon>
        <taxon>Heligmosomoides</taxon>
    </lineage>
</organism>
<dbReference type="AlphaFoldDB" id="A0A183GAP8"/>
<evidence type="ECO:0000313" key="2">
    <source>
        <dbReference type="Proteomes" id="UP000050761"/>
    </source>
</evidence>
<dbReference type="WBParaSite" id="HPBE_0001911101-mRNA-1">
    <property type="protein sequence ID" value="HPBE_0001911101-mRNA-1"/>
    <property type="gene ID" value="HPBE_0001911101"/>
</dbReference>
<reference evidence="1 2" key="1">
    <citation type="submission" date="2018-11" db="EMBL/GenBank/DDBJ databases">
        <authorList>
            <consortium name="Pathogen Informatics"/>
        </authorList>
    </citation>
    <scope>NUCLEOTIDE SEQUENCE [LARGE SCALE GENOMIC DNA]</scope>
</reference>
<gene>
    <name evidence="1" type="ORF">HPBE_LOCUS19110</name>
</gene>
<dbReference type="Proteomes" id="UP000050761">
    <property type="component" value="Unassembled WGS sequence"/>
</dbReference>
<protein>
    <submittedName>
        <fullName evidence="1 3">Uncharacterized protein</fullName>
    </submittedName>
</protein>